<dbReference type="FunFam" id="3.40.50.2000:FF:000071">
    <property type="entry name" value="Glycosyltransferase"/>
    <property type="match status" value="1"/>
</dbReference>
<keyword evidence="2" id="KW-0328">Glycosyltransferase</keyword>
<comment type="similarity">
    <text evidence="1">Belongs to the UDP-glycosyltransferase family.</text>
</comment>
<evidence type="ECO:0000259" key="4">
    <source>
        <dbReference type="Pfam" id="PF26168"/>
    </source>
</evidence>
<reference evidence="5 6" key="1">
    <citation type="submission" date="2024-02" db="EMBL/GenBank/DDBJ databases">
        <authorList>
            <person name="Vignale AGUSTIN F."/>
            <person name="Sosa J E."/>
            <person name="Modenutti C."/>
        </authorList>
    </citation>
    <scope>NUCLEOTIDE SEQUENCE [LARGE SCALE GENOMIC DNA]</scope>
</reference>
<dbReference type="Proteomes" id="UP001642360">
    <property type="component" value="Unassembled WGS sequence"/>
</dbReference>
<dbReference type="EMBL" id="CAUOFW020003047">
    <property type="protein sequence ID" value="CAK9157690.1"/>
    <property type="molecule type" value="Genomic_DNA"/>
</dbReference>
<organism evidence="5 6">
    <name type="scientific">Ilex paraguariensis</name>
    <name type="common">yerba mate</name>
    <dbReference type="NCBI Taxonomy" id="185542"/>
    <lineage>
        <taxon>Eukaryota</taxon>
        <taxon>Viridiplantae</taxon>
        <taxon>Streptophyta</taxon>
        <taxon>Embryophyta</taxon>
        <taxon>Tracheophyta</taxon>
        <taxon>Spermatophyta</taxon>
        <taxon>Magnoliopsida</taxon>
        <taxon>eudicotyledons</taxon>
        <taxon>Gunneridae</taxon>
        <taxon>Pentapetalae</taxon>
        <taxon>asterids</taxon>
        <taxon>campanulids</taxon>
        <taxon>Aquifoliales</taxon>
        <taxon>Aquifoliaceae</taxon>
        <taxon>Ilex</taxon>
    </lineage>
</organism>
<proteinExistence type="inferred from homology"/>
<evidence type="ECO:0000313" key="6">
    <source>
        <dbReference type="Proteomes" id="UP001642360"/>
    </source>
</evidence>
<evidence type="ECO:0000313" key="5">
    <source>
        <dbReference type="EMBL" id="CAK9157690.1"/>
    </source>
</evidence>
<feature type="domain" description="Glycosyltransferase N-terminal" evidence="4">
    <location>
        <begin position="76"/>
        <end position="313"/>
    </location>
</feature>
<evidence type="ECO:0000256" key="1">
    <source>
        <dbReference type="ARBA" id="ARBA00009995"/>
    </source>
</evidence>
<dbReference type="PANTHER" id="PTHR48047:SF237">
    <property type="entry name" value="UDP-GLYCOSYLTRANSFERASE 73C3-LIKE"/>
    <property type="match status" value="1"/>
</dbReference>
<dbReference type="AlphaFoldDB" id="A0ABC8SLD4"/>
<protein>
    <recommendedName>
        <fullName evidence="4">Glycosyltransferase N-terminal domain-containing protein</fullName>
    </recommendedName>
</protein>
<sequence>MDLDFLNLKFDDLSQVQTTKIIIESLLKITQTKLPSNNPSRYYTSPLSFNMDMVNPSEVPPTQMAMASQNHQPHFVLIPLMSPGHLIPMVDMAKLLAQHGLIVTIVTTPLNTIRFKTTVDRAIESGCQIRLLDLKLPVVETGLPEGCENMDSLPSRKLIKNFFVASSMLQQPFERVFDELQPRPSCIISGKNLPWTVETARKFHIPRLFFDGMSCFAFVCTNNLEMSKIHEGGSNFDPFVVPGLPHQIELTKRQLPESLNPGSPDLTDVRNKLTAADSVADGIIVNTFEELESEYVREYRIAKGVKVWCVGPVSACNKLNLDQAERGNKASVDENQCLNWLDAREPNSVIYACLGSISGLTASQLRELGLGLEASNQSFMWVIRGGEKSQELEKWIMEERFEERTRGRGLVIRGWAPQVLILSHPSIGGFLSHCGWNSVLEGVCAGVAMITCPLFAEQFINEKLVVEVLGIGVSVGVEAAVTWGMEESFGLVMKRDDVKKAIERVMDKGEEGKKRREKARQVGKMARQAIDEGGSSYLNMKTLIQDIMQQTNT</sequence>
<keyword evidence="3" id="KW-0808">Transferase</keyword>
<dbReference type="SUPFAM" id="SSF53756">
    <property type="entry name" value="UDP-Glycosyltransferase/glycogen phosphorylase"/>
    <property type="match status" value="1"/>
</dbReference>
<dbReference type="FunFam" id="3.40.50.2000:FF:000047">
    <property type="entry name" value="Glycosyltransferase"/>
    <property type="match status" value="1"/>
</dbReference>
<dbReference type="InterPro" id="IPR002213">
    <property type="entry name" value="UDP_glucos_trans"/>
</dbReference>
<dbReference type="CDD" id="cd03784">
    <property type="entry name" value="GT1_Gtf-like"/>
    <property type="match status" value="1"/>
</dbReference>
<evidence type="ECO:0000256" key="3">
    <source>
        <dbReference type="ARBA" id="ARBA00022679"/>
    </source>
</evidence>
<keyword evidence="6" id="KW-1185">Reference proteome</keyword>
<comment type="caution">
    <text evidence="5">The sequence shown here is derived from an EMBL/GenBank/DDBJ whole genome shotgun (WGS) entry which is preliminary data.</text>
</comment>
<evidence type="ECO:0000256" key="2">
    <source>
        <dbReference type="ARBA" id="ARBA00022676"/>
    </source>
</evidence>
<gene>
    <name evidence="5" type="ORF">ILEXP_LOCUS26247</name>
</gene>
<dbReference type="Gene3D" id="3.40.50.2000">
    <property type="entry name" value="Glycogen Phosphorylase B"/>
    <property type="match status" value="2"/>
</dbReference>
<name>A0ABC8SLD4_9AQUA</name>
<dbReference type="PANTHER" id="PTHR48047">
    <property type="entry name" value="GLYCOSYLTRANSFERASE"/>
    <property type="match status" value="1"/>
</dbReference>
<dbReference type="Pfam" id="PF26168">
    <property type="entry name" value="Glyco_transf_N"/>
    <property type="match status" value="1"/>
</dbReference>
<accession>A0ABC8SLD4</accession>
<dbReference type="Pfam" id="PF00201">
    <property type="entry name" value="UDPGT"/>
    <property type="match status" value="1"/>
</dbReference>
<dbReference type="InterPro" id="IPR058980">
    <property type="entry name" value="Glyco_transf_N"/>
</dbReference>
<dbReference type="GO" id="GO:0046527">
    <property type="term" value="F:glucosyltransferase activity"/>
    <property type="evidence" value="ECO:0007669"/>
    <property type="project" value="UniProtKB-ARBA"/>
</dbReference>